<evidence type="ECO:0000256" key="2">
    <source>
        <dbReference type="ARBA" id="ARBA00001966"/>
    </source>
</evidence>
<keyword evidence="13" id="KW-0411">Iron-sulfur</keyword>
<comment type="subcellular location">
    <subcellularLocation>
        <location evidence="3">Cytoplasm</location>
    </subcellularLocation>
</comment>
<evidence type="ECO:0000256" key="13">
    <source>
        <dbReference type="ARBA" id="ARBA00023014"/>
    </source>
</evidence>
<dbReference type="InterPro" id="IPR011712">
    <property type="entry name" value="Sig_transdc_His_kin_sub3_dim/P"/>
</dbReference>
<keyword evidence="9" id="KW-0479">Metal-binding</keyword>
<dbReference type="InterPro" id="IPR004358">
    <property type="entry name" value="Sig_transdc_His_kin-like_C"/>
</dbReference>
<dbReference type="PROSITE" id="PS50109">
    <property type="entry name" value="HIS_KIN"/>
    <property type="match status" value="1"/>
</dbReference>
<keyword evidence="12" id="KW-0902">Two-component regulatory system</keyword>
<gene>
    <name evidence="19" type="ORF">WKV53_00025</name>
</gene>
<sequence length="673" mass="73485">MQVFLRVMMAVVVMLMASRVALGQGVITSAAEVRALSPEAAAEGRPVKIRGFAPFVHEPGIALFLHDGTAGIFVEQPLEGGGKWPVTGDRIEVTGVTGRGYFAPVIRGVDGKAPQIEVLGHEALPEPKHVSGEELDRPDLDCEWIEVEALVREVLMNEGDIVLECQAGPCEFHALLEGPLPPESVPWDLAESPVRIRGVAATIFNAGRQMTRRFLRVNSLDDVVSLERRDRKAEPRLVRADELFRFTGEGPDELVRVRGIATLAMPGRGMFLRTDGGGLWVQTAQPVAAVPGSIVEADGWPRVGPMKPILRARGARVVGTGEKPQPLKFEAREVLHARHQAEFVSLEAELLDVFRGEDGTTLELRDHATVFRGLLGELDGTLPELVPGSRVIVNGIAQITSAGAFEPLQEEDKLLVRLRSPADVEVLSLPPWWTTQRVIMAAAAIIAVMLAIYARNRTKRHREQETQRREFEAVLSERGRFAREIHDSLAQGLTSISLQLECVRDEISEEPEKARLHLETARGLVRDSMREARRTVWNLRPLALGEADLATALQRFAADLTRDGKVIAQQEIEGTPRPLSADQESALLRIGQEALTNAARHSGSNRIVVRLRFGSDWVTLTVLDNGGGFDVAERVGKGYGLTGMHERVAALGGSLSIDSRPGEGTEVSATLPT</sequence>
<comment type="catalytic activity">
    <reaction evidence="1">
        <text>ATP + protein L-histidine = ADP + protein N-phospho-L-histidine.</text>
        <dbReference type="EC" id="2.7.13.3"/>
    </reaction>
</comment>
<dbReference type="EMBL" id="JBBUKT010000001">
    <property type="protein sequence ID" value="MEK7948855.1"/>
    <property type="molecule type" value="Genomic_DNA"/>
</dbReference>
<dbReference type="EC" id="2.7.13.3" evidence="4"/>
<evidence type="ECO:0000256" key="14">
    <source>
        <dbReference type="ARBA" id="ARBA00024827"/>
    </source>
</evidence>
<evidence type="ECO:0000256" key="11">
    <source>
        <dbReference type="ARBA" id="ARBA00023004"/>
    </source>
</evidence>
<evidence type="ECO:0000256" key="7">
    <source>
        <dbReference type="ARBA" id="ARBA00022490"/>
    </source>
</evidence>
<evidence type="ECO:0000313" key="19">
    <source>
        <dbReference type="EMBL" id="MEK7948855.1"/>
    </source>
</evidence>
<feature type="transmembrane region" description="Helical" evidence="16">
    <location>
        <begin position="438"/>
        <end position="454"/>
    </location>
</feature>
<keyword evidence="16" id="KW-0812">Transmembrane</keyword>
<evidence type="ECO:0000256" key="16">
    <source>
        <dbReference type="SAM" id="Phobius"/>
    </source>
</evidence>
<comment type="cofactor">
    <cofactor evidence="2">
        <name>[4Fe-4S] cluster</name>
        <dbReference type="ChEBI" id="CHEBI:49883"/>
    </cofactor>
</comment>
<dbReference type="CDD" id="cd16917">
    <property type="entry name" value="HATPase_UhpB-NarQ-NarX-like"/>
    <property type="match status" value="1"/>
</dbReference>
<keyword evidence="17" id="KW-0732">Signal</keyword>
<evidence type="ECO:0000313" key="20">
    <source>
        <dbReference type="Proteomes" id="UP001371305"/>
    </source>
</evidence>
<dbReference type="Gene3D" id="1.20.5.1930">
    <property type="match status" value="1"/>
</dbReference>
<proteinExistence type="predicted"/>
<keyword evidence="16" id="KW-1133">Transmembrane helix</keyword>
<evidence type="ECO:0000259" key="18">
    <source>
        <dbReference type="PROSITE" id="PS50109"/>
    </source>
</evidence>
<organism evidence="19 20">
    <name type="scientific">Luteolibacter soli</name>
    <dbReference type="NCBI Taxonomy" id="3135280"/>
    <lineage>
        <taxon>Bacteria</taxon>
        <taxon>Pseudomonadati</taxon>
        <taxon>Verrucomicrobiota</taxon>
        <taxon>Verrucomicrobiia</taxon>
        <taxon>Verrucomicrobiales</taxon>
        <taxon>Verrucomicrobiaceae</taxon>
        <taxon>Luteolibacter</taxon>
    </lineage>
</organism>
<keyword evidence="11" id="KW-0408">Iron</keyword>
<dbReference type="GO" id="GO:0016301">
    <property type="term" value="F:kinase activity"/>
    <property type="evidence" value="ECO:0007669"/>
    <property type="project" value="UniProtKB-KW"/>
</dbReference>
<dbReference type="PANTHER" id="PTHR24421">
    <property type="entry name" value="NITRATE/NITRITE SENSOR PROTEIN NARX-RELATED"/>
    <property type="match status" value="1"/>
</dbReference>
<evidence type="ECO:0000256" key="1">
    <source>
        <dbReference type="ARBA" id="ARBA00000085"/>
    </source>
</evidence>
<feature type="chain" id="PRO_5047024684" description="Oxygen sensor histidine kinase NreB" evidence="17">
    <location>
        <begin position="24"/>
        <end position="673"/>
    </location>
</feature>
<keyword evidence="7" id="KW-0963">Cytoplasm</keyword>
<feature type="signal peptide" evidence="17">
    <location>
        <begin position="1"/>
        <end position="23"/>
    </location>
</feature>
<evidence type="ECO:0000256" key="5">
    <source>
        <dbReference type="ARBA" id="ARBA00017322"/>
    </source>
</evidence>
<evidence type="ECO:0000256" key="8">
    <source>
        <dbReference type="ARBA" id="ARBA00022679"/>
    </source>
</evidence>
<protein>
    <recommendedName>
        <fullName evidence="5">Oxygen sensor histidine kinase NreB</fullName>
        <ecNumber evidence="4">2.7.13.3</ecNumber>
    </recommendedName>
    <alternativeName>
        <fullName evidence="15">Nitrogen regulation protein B</fullName>
    </alternativeName>
</protein>
<keyword evidence="8" id="KW-0808">Transferase</keyword>
<name>A0ABU9AQ86_9BACT</name>
<dbReference type="Pfam" id="PF07730">
    <property type="entry name" value="HisKA_3"/>
    <property type="match status" value="1"/>
</dbReference>
<keyword evidence="6" id="KW-0004">4Fe-4S</keyword>
<keyword evidence="16" id="KW-0472">Membrane</keyword>
<dbReference type="Pfam" id="PF02518">
    <property type="entry name" value="HATPase_c"/>
    <property type="match status" value="1"/>
</dbReference>
<keyword evidence="20" id="KW-1185">Reference proteome</keyword>
<dbReference type="InterPro" id="IPR003594">
    <property type="entry name" value="HATPase_dom"/>
</dbReference>
<evidence type="ECO:0000256" key="10">
    <source>
        <dbReference type="ARBA" id="ARBA00022777"/>
    </source>
</evidence>
<dbReference type="SMART" id="SM00387">
    <property type="entry name" value="HATPase_c"/>
    <property type="match status" value="1"/>
</dbReference>
<comment type="function">
    <text evidence="14">Member of the two-component regulatory system NreB/NreC involved in the control of dissimilatory nitrate/nitrite reduction in response to oxygen. NreB functions as a direct oxygen sensor histidine kinase which is autophosphorylated, in the absence of oxygen, probably at the conserved histidine residue, and transfers its phosphate group probably to a conserved aspartate residue of NreC. NreB/NreC activates the expression of the nitrate (narGHJI) and nitrite (nir) reductase operons, as well as the putative nitrate transporter gene narT.</text>
</comment>
<dbReference type="PANTHER" id="PTHR24421:SF62">
    <property type="entry name" value="SENSORY TRANSDUCTION HISTIDINE KINASE"/>
    <property type="match status" value="1"/>
</dbReference>
<dbReference type="InterPro" id="IPR050482">
    <property type="entry name" value="Sensor_HK_TwoCompSys"/>
</dbReference>
<evidence type="ECO:0000256" key="3">
    <source>
        <dbReference type="ARBA" id="ARBA00004496"/>
    </source>
</evidence>
<accession>A0ABU9AQ86</accession>
<evidence type="ECO:0000256" key="17">
    <source>
        <dbReference type="SAM" id="SignalP"/>
    </source>
</evidence>
<reference evidence="19 20" key="1">
    <citation type="submission" date="2024-04" db="EMBL/GenBank/DDBJ databases">
        <title>Luteolibacter sp. isolated from soil.</title>
        <authorList>
            <person name="An J."/>
        </authorList>
    </citation>
    <scope>NUCLEOTIDE SEQUENCE [LARGE SCALE GENOMIC DNA]</scope>
    <source>
        <strain evidence="19 20">Y139</strain>
    </source>
</reference>
<dbReference type="PRINTS" id="PR00344">
    <property type="entry name" value="BCTRLSENSOR"/>
</dbReference>
<evidence type="ECO:0000256" key="6">
    <source>
        <dbReference type="ARBA" id="ARBA00022485"/>
    </source>
</evidence>
<keyword evidence="10 19" id="KW-0418">Kinase</keyword>
<dbReference type="SUPFAM" id="SSF55874">
    <property type="entry name" value="ATPase domain of HSP90 chaperone/DNA topoisomerase II/histidine kinase"/>
    <property type="match status" value="1"/>
</dbReference>
<evidence type="ECO:0000256" key="4">
    <source>
        <dbReference type="ARBA" id="ARBA00012438"/>
    </source>
</evidence>
<dbReference type="Gene3D" id="3.30.565.10">
    <property type="entry name" value="Histidine kinase-like ATPase, C-terminal domain"/>
    <property type="match status" value="1"/>
</dbReference>
<evidence type="ECO:0000256" key="12">
    <source>
        <dbReference type="ARBA" id="ARBA00023012"/>
    </source>
</evidence>
<dbReference type="Proteomes" id="UP001371305">
    <property type="component" value="Unassembled WGS sequence"/>
</dbReference>
<dbReference type="InterPro" id="IPR036890">
    <property type="entry name" value="HATPase_C_sf"/>
</dbReference>
<evidence type="ECO:0000256" key="15">
    <source>
        <dbReference type="ARBA" id="ARBA00030800"/>
    </source>
</evidence>
<evidence type="ECO:0000256" key="9">
    <source>
        <dbReference type="ARBA" id="ARBA00022723"/>
    </source>
</evidence>
<feature type="domain" description="Histidine kinase" evidence="18">
    <location>
        <begin position="484"/>
        <end position="673"/>
    </location>
</feature>
<comment type="caution">
    <text evidence="19">The sequence shown here is derived from an EMBL/GenBank/DDBJ whole genome shotgun (WGS) entry which is preliminary data.</text>
</comment>
<dbReference type="InterPro" id="IPR005467">
    <property type="entry name" value="His_kinase_dom"/>
</dbReference>